<organism evidence="2 3">
    <name type="scientific">Azohydromonas lata</name>
    <dbReference type="NCBI Taxonomy" id="45677"/>
    <lineage>
        <taxon>Bacteria</taxon>
        <taxon>Pseudomonadati</taxon>
        <taxon>Pseudomonadota</taxon>
        <taxon>Betaproteobacteria</taxon>
        <taxon>Burkholderiales</taxon>
        <taxon>Sphaerotilaceae</taxon>
        <taxon>Azohydromonas</taxon>
    </lineage>
</organism>
<evidence type="ECO:0000313" key="3">
    <source>
        <dbReference type="Proteomes" id="UP001293718"/>
    </source>
</evidence>
<dbReference type="Proteomes" id="UP001293718">
    <property type="component" value="Unassembled WGS sequence"/>
</dbReference>
<keyword evidence="3" id="KW-1185">Reference proteome</keyword>
<reference evidence="2 3" key="1">
    <citation type="submission" date="2023-11" db="EMBL/GenBank/DDBJ databases">
        <title>Draft genome of Azohydromonas lata strain H1 (DSM1123), a polyhydroxyalkanoate producer.</title>
        <authorList>
            <person name="Traversa D."/>
            <person name="D'Addabbo P."/>
            <person name="Pazzani C."/>
            <person name="Manzari C."/>
            <person name="Chiara M."/>
            <person name="Scrascia M."/>
        </authorList>
    </citation>
    <scope>NUCLEOTIDE SEQUENCE [LARGE SCALE GENOMIC DNA]</scope>
    <source>
        <strain evidence="2 3">H1</strain>
    </source>
</reference>
<name>A0ABU5IML7_9BURK</name>
<sequence>MKAFTRFFTALFLGTLLCFSASAQDVVRKPLPPDHPLIGTWRIELPDLKCFEEYELRADGMKYSMSGEEHNESEFTLSDKPSDKGFYKWVDKLTKSNGQPDCSGHQVEIGHVAVNYIKLHPSKDKFLLCTAEDFKWCFAEFYRSK</sequence>
<proteinExistence type="predicted"/>
<accession>A0ABU5IML7</accession>
<dbReference type="EMBL" id="JAXOJX010000059">
    <property type="protein sequence ID" value="MDZ5460130.1"/>
    <property type="molecule type" value="Genomic_DNA"/>
</dbReference>
<protein>
    <submittedName>
        <fullName evidence="2">Uncharacterized protein</fullName>
    </submittedName>
</protein>
<keyword evidence="1" id="KW-0732">Signal</keyword>
<feature type="chain" id="PRO_5045451384" evidence="1">
    <location>
        <begin position="24"/>
        <end position="145"/>
    </location>
</feature>
<evidence type="ECO:0000256" key="1">
    <source>
        <dbReference type="SAM" id="SignalP"/>
    </source>
</evidence>
<dbReference type="RefSeq" id="WP_322467691.1">
    <property type="nucleotide sequence ID" value="NZ_JAXOJX010000059.1"/>
</dbReference>
<feature type="signal peptide" evidence="1">
    <location>
        <begin position="1"/>
        <end position="23"/>
    </location>
</feature>
<gene>
    <name evidence="2" type="ORF">SM757_26480</name>
</gene>
<evidence type="ECO:0000313" key="2">
    <source>
        <dbReference type="EMBL" id="MDZ5460130.1"/>
    </source>
</evidence>
<comment type="caution">
    <text evidence="2">The sequence shown here is derived from an EMBL/GenBank/DDBJ whole genome shotgun (WGS) entry which is preliminary data.</text>
</comment>